<dbReference type="Proteomes" id="UP001500886">
    <property type="component" value="Unassembled WGS sequence"/>
</dbReference>
<dbReference type="EMBL" id="BAAASL010000007">
    <property type="protein sequence ID" value="GAA2714218.1"/>
    <property type="molecule type" value="Genomic_DNA"/>
</dbReference>
<evidence type="ECO:0000313" key="3">
    <source>
        <dbReference type="Proteomes" id="UP001500886"/>
    </source>
</evidence>
<accession>A0ABP6G7L0</accession>
<keyword evidence="3" id="KW-1185">Reference proteome</keyword>
<keyword evidence="2" id="KW-0378">Hydrolase</keyword>
<dbReference type="PANTHER" id="PTHR35400">
    <property type="entry name" value="SLR1083 PROTEIN"/>
    <property type="match status" value="1"/>
</dbReference>
<feature type="domain" description="Putative restriction endonuclease" evidence="1">
    <location>
        <begin position="16"/>
        <end position="183"/>
    </location>
</feature>
<gene>
    <name evidence="2" type="ORF">GCM10010315_21050</name>
</gene>
<keyword evidence="2" id="KW-0540">Nuclease</keyword>
<protein>
    <submittedName>
        <fullName evidence="2">Uma2 family endonuclease</fullName>
    </submittedName>
</protein>
<dbReference type="PANTHER" id="PTHR35400:SF3">
    <property type="entry name" value="SLL1072 PROTEIN"/>
    <property type="match status" value="1"/>
</dbReference>
<dbReference type="RefSeq" id="WP_344434681.1">
    <property type="nucleotide sequence ID" value="NZ_BAAASL010000007.1"/>
</dbReference>
<dbReference type="SUPFAM" id="SSF52980">
    <property type="entry name" value="Restriction endonuclease-like"/>
    <property type="match status" value="1"/>
</dbReference>
<dbReference type="GO" id="GO:0004519">
    <property type="term" value="F:endonuclease activity"/>
    <property type="evidence" value="ECO:0007669"/>
    <property type="project" value="UniProtKB-KW"/>
</dbReference>
<organism evidence="2 3">
    <name type="scientific">Streptomyces luteosporeus</name>
    <dbReference type="NCBI Taxonomy" id="173856"/>
    <lineage>
        <taxon>Bacteria</taxon>
        <taxon>Bacillati</taxon>
        <taxon>Actinomycetota</taxon>
        <taxon>Actinomycetes</taxon>
        <taxon>Kitasatosporales</taxon>
        <taxon>Streptomycetaceae</taxon>
        <taxon>Streptomyces</taxon>
    </lineage>
</organism>
<evidence type="ECO:0000259" key="1">
    <source>
        <dbReference type="Pfam" id="PF05685"/>
    </source>
</evidence>
<dbReference type="CDD" id="cd06260">
    <property type="entry name" value="DUF820-like"/>
    <property type="match status" value="1"/>
</dbReference>
<sequence length="193" mass="21750">MTAVSDRPQMLPEEFEDFARAAARAVEGPRYEFIRGRVGIKPVPDGVHGRIIQWLTRICMQARPDLWLHEQGLKVETYRKGYARPDGTLAPSDAFIGEGEWASADQVLMVVEVTSYDSDTHLRDRIDKPRAYAESGIPVYLLIDRDSREITVHSRPDGMRYELAETVPFGKSVRLPDPVGIGLDTEPLNDWVG</sequence>
<dbReference type="InterPro" id="IPR012296">
    <property type="entry name" value="Nuclease_put_TT1808"/>
</dbReference>
<comment type="caution">
    <text evidence="2">The sequence shown here is derived from an EMBL/GenBank/DDBJ whole genome shotgun (WGS) entry which is preliminary data.</text>
</comment>
<dbReference type="InterPro" id="IPR011335">
    <property type="entry name" value="Restrct_endonuc-II-like"/>
</dbReference>
<dbReference type="Gene3D" id="3.90.1570.10">
    <property type="entry name" value="tt1808, chain A"/>
    <property type="match status" value="1"/>
</dbReference>
<evidence type="ECO:0000313" key="2">
    <source>
        <dbReference type="EMBL" id="GAA2714218.1"/>
    </source>
</evidence>
<proteinExistence type="predicted"/>
<dbReference type="Pfam" id="PF05685">
    <property type="entry name" value="Uma2"/>
    <property type="match status" value="1"/>
</dbReference>
<dbReference type="InterPro" id="IPR008538">
    <property type="entry name" value="Uma2"/>
</dbReference>
<name>A0ABP6G7L0_9ACTN</name>
<reference evidence="3" key="1">
    <citation type="journal article" date="2019" name="Int. J. Syst. Evol. Microbiol.">
        <title>The Global Catalogue of Microorganisms (GCM) 10K type strain sequencing project: providing services to taxonomists for standard genome sequencing and annotation.</title>
        <authorList>
            <consortium name="The Broad Institute Genomics Platform"/>
            <consortium name="The Broad Institute Genome Sequencing Center for Infectious Disease"/>
            <person name="Wu L."/>
            <person name="Ma J."/>
        </authorList>
    </citation>
    <scope>NUCLEOTIDE SEQUENCE [LARGE SCALE GENOMIC DNA]</scope>
    <source>
        <strain evidence="3">JCM 4542</strain>
    </source>
</reference>
<keyword evidence="2" id="KW-0255">Endonuclease</keyword>